<comment type="caution">
    <text evidence="1">The sequence shown here is derived from an EMBL/GenBank/DDBJ whole genome shotgun (WGS) entry which is preliminary data.</text>
</comment>
<protein>
    <submittedName>
        <fullName evidence="1">Uncharacterized protein</fullName>
    </submittedName>
</protein>
<sequence length="358" mass="40812">MVADKHDLLSLCRISSAFRSQAERLIYRSVDLREPDGDSMWRLKLWAEAASKHAYLAEYVHSLILQLPISFEPSIASKLTRALAQSVHLKELRILGPRESSRYNFFQGSIINKCSFRLTKFENRYFDDKLILEFWRNQTEILLLNTDRDICALDPESDLLPNLIAVKTNNVKDLPAGRALQRVEISTMAHISPLKQYEASLTTLNLRQKHWQYQWLRQPQELVLDALVRAVADIVPNLLHLGILDEQKHLHDFHRSSISSSSLQRLNKLESFILQMPDVRHFTVLGVNQIPHFMGESGGLFSAGRDMMAACPTLRRVALATNAVQVHGAVLTRSQAEGVIHEEPKTWLQVEALSMFSA</sequence>
<name>A0AAW0DNI6_9AGAR</name>
<accession>A0AAW0DNI6</accession>
<proteinExistence type="predicted"/>
<organism evidence="1 2">
    <name type="scientific">Favolaschia claudopus</name>
    <dbReference type="NCBI Taxonomy" id="2862362"/>
    <lineage>
        <taxon>Eukaryota</taxon>
        <taxon>Fungi</taxon>
        <taxon>Dikarya</taxon>
        <taxon>Basidiomycota</taxon>
        <taxon>Agaricomycotina</taxon>
        <taxon>Agaricomycetes</taxon>
        <taxon>Agaricomycetidae</taxon>
        <taxon>Agaricales</taxon>
        <taxon>Marasmiineae</taxon>
        <taxon>Mycenaceae</taxon>
        <taxon>Favolaschia</taxon>
    </lineage>
</organism>
<evidence type="ECO:0000313" key="1">
    <source>
        <dbReference type="EMBL" id="KAK7054016.1"/>
    </source>
</evidence>
<evidence type="ECO:0000313" key="2">
    <source>
        <dbReference type="Proteomes" id="UP001362999"/>
    </source>
</evidence>
<dbReference type="AlphaFoldDB" id="A0AAW0DNI6"/>
<dbReference type="EMBL" id="JAWWNJ010000006">
    <property type="protein sequence ID" value="KAK7054016.1"/>
    <property type="molecule type" value="Genomic_DNA"/>
</dbReference>
<reference evidence="1 2" key="1">
    <citation type="journal article" date="2024" name="J Genomics">
        <title>Draft genome sequencing and assembly of Favolaschia claudopus CIRM-BRFM 2984 isolated from oak limbs.</title>
        <authorList>
            <person name="Navarro D."/>
            <person name="Drula E."/>
            <person name="Chaduli D."/>
            <person name="Cazenave R."/>
            <person name="Ahrendt S."/>
            <person name="Wang J."/>
            <person name="Lipzen A."/>
            <person name="Daum C."/>
            <person name="Barry K."/>
            <person name="Grigoriev I.V."/>
            <person name="Favel A."/>
            <person name="Rosso M.N."/>
            <person name="Martin F."/>
        </authorList>
    </citation>
    <scope>NUCLEOTIDE SEQUENCE [LARGE SCALE GENOMIC DNA]</scope>
    <source>
        <strain evidence="1 2">CIRM-BRFM 2984</strain>
    </source>
</reference>
<keyword evidence="2" id="KW-1185">Reference proteome</keyword>
<gene>
    <name evidence="1" type="ORF">R3P38DRAFT_2683516</name>
</gene>
<dbReference type="Proteomes" id="UP001362999">
    <property type="component" value="Unassembled WGS sequence"/>
</dbReference>